<feature type="region of interest" description="Disordered" evidence="1">
    <location>
        <begin position="103"/>
        <end position="185"/>
    </location>
</feature>
<evidence type="ECO:0000256" key="1">
    <source>
        <dbReference type="SAM" id="MobiDB-lite"/>
    </source>
</evidence>
<organism evidence="2 3">
    <name type="scientific">Stachybotrys chartarum (strain CBS 109288 / IBT 7711)</name>
    <name type="common">Toxic black mold</name>
    <name type="synonym">Stilbospora chartarum</name>
    <dbReference type="NCBI Taxonomy" id="1280523"/>
    <lineage>
        <taxon>Eukaryota</taxon>
        <taxon>Fungi</taxon>
        <taxon>Dikarya</taxon>
        <taxon>Ascomycota</taxon>
        <taxon>Pezizomycotina</taxon>
        <taxon>Sordariomycetes</taxon>
        <taxon>Hypocreomycetidae</taxon>
        <taxon>Hypocreales</taxon>
        <taxon>Stachybotryaceae</taxon>
        <taxon>Stachybotrys</taxon>
    </lineage>
</organism>
<dbReference type="OrthoDB" id="4708870at2759"/>
<proteinExistence type="predicted"/>
<accession>A0A084B424</accession>
<dbReference type="EMBL" id="KL648095">
    <property type="protein sequence ID" value="KEY72303.1"/>
    <property type="molecule type" value="Genomic_DNA"/>
</dbReference>
<dbReference type="HOGENOM" id="CLU_032494_1_0_1"/>
<gene>
    <name evidence="2" type="ORF">S7711_00989</name>
</gene>
<evidence type="ECO:0000313" key="2">
    <source>
        <dbReference type="EMBL" id="KEY72303.1"/>
    </source>
</evidence>
<name>A0A084B424_STACB</name>
<keyword evidence="3" id="KW-1185">Reference proteome</keyword>
<protein>
    <submittedName>
        <fullName evidence="2">Uncharacterized protein</fullName>
    </submittedName>
</protein>
<dbReference type="AlphaFoldDB" id="A0A084B424"/>
<evidence type="ECO:0000313" key="3">
    <source>
        <dbReference type="Proteomes" id="UP000028045"/>
    </source>
</evidence>
<sequence>MGGIAFTGKPWKLYTPRMQRDEYKAMKEHFHCLLREIYYIVASPIEGPGKTDYGDLDILVALPKENNMQHGSGLRRIFRAINAKFMITEPTYMLAANYAVPWPGDEPQTPDDGGEPDGSATPTEGKPENEDEKEKIIEDEKQQQLDKGKGKAVETDSVFELDKGKGKAMETDSETEIQKQETPKPKPRFVQVDVEMCPSLERLQWMLFKFGHGDFWGILNPIIRPYGFIVEDGSLWVRIHAIEKMDKQRSKIMLSSEPAKVLGFFGLPIDGFWDEPFQSLEELYEYIAHCRLFWVGQVYPCKSTDPLELTTRERQKIQYRLVFRRWIEEFRPMCREDGRFIEEPYTRAEITELALDYFSVREEFDQRFWNFVRENKRNYIWDLAIQGSIPEPDGQDADAVLYRSLLHKNLRKVIIDGSKSFKVTFKPDSTPGRGYYDTTAVKEFIEQNIEVIGHVGFARHQKQTERDKEARELAKCQADFDIVSNWRPW</sequence>
<feature type="compositionally biased region" description="Basic and acidic residues" evidence="1">
    <location>
        <begin position="125"/>
        <end position="184"/>
    </location>
</feature>
<reference evidence="2 3" key="1">
    <citation type="journal article" date="2014" name="BMC Genomics">
        <title>Comparative genome sequencing reveals chemotype-specific gene clusters in the toxigenic black mold Stachybotrys.</title>
        <authorList>
            <person name="Semeiks J."/>
            <person name="Borek D."/>
            <person name="Otwinowski Z."/>
            <person name="Grishin N.V."/>
        </authorList>
    </citation>
    <scope>NUCLEOTIDE SEQUENCE [LARGE SCALE GENOMIC DNA]</scope>
    <source>
        <strain evidence="3">CBS 109288 / IBT 7711</strain>
    </source>
</reference>
<dbReference type="Proteomes" id="UP000028045">
    <property type="component" value="Unassembled WGS sequence"/>
</dbReference>